<gene>
    <name evidence="4" type="primary">LOC108733436</name>
</gene>
<dbReference type="GeneID" id="108733436"/>
<dbReference type="RefSeq" id="XP_018320114.1">
    <property type="nucleotide sequence ID" value="XM_018464612.1"/>
</dbReference>
<reference evidence="4" key="1">
    <citation type="submission" date="2025-08" db="UniProtKB">
        <authorList>
            <consortium name="RefSeq"/>
        </authorList>
    </citation>
    <scope>IDENTIFICATION</scope>
    <source>
        <tissue evidence="4">Entire body</tissue>
    </source>
</reference>
<feature type="region of interest" description="Disordered" evidence="1">
    <location>
        <begin position="80"/>
        <end position="141"/>
    </location>
</feature>
<feature type="chain" id="PRO_5010697194" evidence="2">
    <location>
        <begin position="23"/>
        <end position="426"/>
    </location>
</feature>
<dbReference type="STRING" id="224129.A0A1W4W7P6"/>
<dbReference type="KEGG" id="apln:108733436"/>
<dbReference type="Proteomes" id="UP000192223">
    <property type="component" value="Unplaced"/>
</dbReference>
<feature type="compositionally biased region" description="Polar residues" evidence="1">
    <location>
        <begin position="127"/>
        <end position="141"/>
    </location>
</feature>
<feature type="signal peptide" evidence="2">
    <location>
        <begin position="1"/>
        <end position="22"/>
    </location>
</feature>
<protein>
    <submittedName>
        <fullName evidence="4">Vegetative cell wall protein gp1</fullName>
    </submittedName>
</protein>
<dbReference type="InParanoid" id="A0A1W4W7P6"/>
<evidence type="ECO:0000256" key="1">
    <source>
        <dbReference type="SAM" id="MobiDB-lite"/>
    </source>
</evidence>
<organism evidence="3 4">
    <name type="scientific">Agrilus planipennis</name>
    <name type="common">Emerald ash borer</name>
    <name type="synonym">Agrilus marcopoli</name>
    <dbReference type="NCBI Taxonomy" id="224129"/>
    <lineage>
        <taxon>Eukaryota</taxon>
        <taxon>Metazoa</taxon>
        <taxon>Ecdysozoa</taxon>
        <taxon>Arthropoda</taxon>
        <taxon>Hexapoda</taxon>
        <taxon>Insecta</taxon>
        <taxon>Pterygota</taxon>
        <taxon>Neoptera</taxon>
        <taxon>Endopterygota</taxon>
        <taxon>Coleoptera</taxon>
        <taxon>Polyphaga</taxon>
        <taxon>Elateriformia</taxon>
        <taxon>Buprestoidea</taxon>
        <taxon>Buprestidae</taxon>
        <taxon>Agrilinae</taxon>
        <taxon>Agrilus</taxon>
    </lineage>
</organism>
<dbReference type="AlphaFoldDB" id="A0A1W4W7P6"/>
<name>A0A1W4W7P6_AGRPL</name>
<accession>A0A1W4W7P6</accession>
<sequence>MKPSIVLSFLSVLLCSVNYVLTQEIIQQPVQTVEQPVQQVQPVQTQDAQQGGPNYQISGTFVLERAQTVAVPVYALPPNGSEPITFDPSMGQQQTEIGTNDQPPITLVIPQTPSLVYPEDSQSSQSAPLGSSNGGQPPITQQLPQTASLVYPNQQLIPIMTLPAALPPTGLTANAANQPPITKQIPSTPSLTYPPPQSAPGLSPAPQVIFLQALPGGPNQYYPTFPRITSLPPVGGPPSQPQITQRIPQTPSLVYPSTGPAPGAPAAMASAPPASMPCRPVPIPGPQLPLPCQMLMQTIAAQSQLGALPIRQQTAPPTSVSCPFSNQQMSSSVLQPTGFVAMPFPSSFPLSYTPPAPQVIDPLGPLGPQGFGDVTPSALFTPSPSGSSPSSSNQIQAFRNYFMQLAQGVANSTPSSSQTAGNMRRR</sequence>
<proteinExistence type="predicted"/>
<evidence type="ECO:0000313" key="4">
    <source>
        <dbReference type="RefSeq" id="XP_018320114.1"/>
    </source>
</evidence>
<keyword evidence="2" id="KW-0732">Signal</keyword>
<evidence type="ECO:0000256" key="2">
    <source>
        <dbReference type="SAM" id="SignalP"/>
    </source>
</evidence>
<evidence type="ECO:0000313" key="3">
    <source>
        <dbReference type="Proteomes" id="UP000192223"/>
    </source>
</evidence>
<feature type="compositionally biased region" description="Polar residues" evidence="1">
    <location>
        <begin position="90"/>
        <end position="114"/>
    </location>
</feature>
<keyword evidence="3" id="KW-1185">Reference proteome</keyword>